<gene>
    <name evidence="4" type="ORF">SAMN05444145_105113</name>
</gene>
<dbReference type="PANTHER" id="PTHR12121">
    <property type="entry name" value="CARBON CATABOLITE REPRESSOR PROTEIN 4"/>
    <property type="match status" value="1"/>
</dbReference>
<keyword evidence="2" id="KW-0732">Signal</keyword>
<sequence length="309" mass="34337">MVLKILIFPLLALFLSSGCSSDDGRPADDGPQGGSGGGSPQPEYADVSVVSFNIRVDNSAQDGANRWSERRAAAVNMLQREKPIVMGLQEAQAHQITWLARSCTDYAWYGLGRDTGTPPPETDAYAREETMAIFWRESEAELLDKGTFWLSETPGEVSKLPSADYRRTCTWGLFRLRATGTRFYFFNTHLATETIPRGEQIGILIANMKRINDKRQPAFLTGDFNAETDEAAFAPLLAYLSDARAAATLSDNRATWNDYGQATGSKKYDHVFFLSGRCVARQFRVLTDDYGAPYISDHYPVKALFGLQK</sequence>
<evidence type="ECO:0000256" key="2">
    <source>
        <dbReference type="SAM" id="SignalP"/>
    </source>
</evidence>
<dbReference type="InterPro" id="IPR036691">
    <property type="entry name" value="Endo/exonu/phosph_ase_sf"/>
</dbReference>
<evidence type="ECO:0000256" key="1">
    <source>
        <dbReference type="SAM" id="MobiDB-lite"/>
    </source>
</evidence>
<evidence type="ECO:0000313" key="5">
    <source>
        <dbReference type="Proteomes" id="UP000183253"/>
    </source>
</evidence>
<dbReference type="RefSeq" id="WP_010260395.1">
    <property type="nucleotide sequence ID" value="NZ_CAEG01000005.1"/>
</dbReference>
<dbReference type="CDD" id="cd09083">
    <property type="entry name" value="EEP-1"/>
    <property type="match status" value="1"/>
</dbReference>
<keyword evidence="4" id="KW-0255">Endonuclease</keyword>
<dbReference type="PANTHER" id="PTHR12121:SF36">
    <property type="entry name" value="ENDONUCLEASE_EXONUCLEASE_PHOSPHATASE DOMAIN-CONTAINING PROTEIN"/>
    <property type="match status" value="1"/>
</dbReference>
<evidence type="ECO:0000313" key="4">
    <source>
        <dbReference type="EMBL" id="SEA66632.1"/>
    </source>
</evidence>
<dbReference type="GO" id="GO:0004519">
    <property type="term" value="F:endonuclease activity"/>
    <property type="evidence" value="ECO:0007669"/>
    <property type="project" value="UniProtKB-KW"/>
</dbReference>
<dbReference type="OrthoDB" id="9793162at2"/>
<accession>A0A1H4D2T6</accession>
<reference evidence="4 5" key="1">
    <citation type="submission" date="2016-10" db="EMBL/GenBank/DDBJ databases">
        <authorList>
            <person name="de Groot N.N."/>
        </authorList>
    </citation>
    <scope>NUCLEOTIDE SEQUENCE [LARGE SCALE GENOMIC DNA]</scope>
    <source>
        <strain evidence="4 5">DSM 25383</strain>
    </source>
</reference>
<organism evidence="4 5">
    <name type="scientific">Alistipes timonensis JC136</name>
    <dbReference type="NCBI Taxonomy" id="1033731"/>
    <lineage>
        <taxon>Bacteria</taxon>
        <taxon>Pseudomonadati</taxon>
        <taxon>Bacteroidota</taxon>
        <taxon>Bacteroidia</taxon>
        <taxon>Bacteroidales</taxon>
        <taxon>Rikenellaceae</taxon>
        <taxon>Alistipes</taxon>
    </lineage>
</organism>
<dbReference type="InterPro" id="IPR050410">
    <property type="entry name" value="CCR4/nocturin_mRNA_transcr"/>
</dbReference>
<dbReference type="Gene3D" id="3.60.10.10">
    <property type="entry name" value="Endonuclease/exonuclease/phosphatase"/>
    <property type="match status" value="1"/>
</dbReference>
<feature type="chain" id="PRO_5010357341" evidence="2">
    <location>
        <begin position="22"/>
        <end position="309"/>
    </location>
</feature>
<proteinExistence type="predicted"/>
<dbReference type="AlphaFoldDB" id="A0A1H4D2T6"/>
<evidence type="ECO:0000259" key="3">
    <source>
        <dbReference type="Pfam" id="PF03372"/>
    </source>
</evidence>
<dbReference type="STRING" id="1033731.SAMN05444145_105113"/>
<dbReference type="PROSITE" id="PS51257">
    <property type="entry name" value="PROKAR_LIPOPROTEIN"/>
    <property type="match status" value="1"/>
</dbReference>
<dbReference type="GO" id="GO:0000175">
    <property type="term" value="F:3'-5'-RNA exonuclease activity"/>
    <property type="evidence" value="ECO:0007669"/>
    <property type="project" value="TreeGrafter"/>
</dbReference>
<keyword evidence="4" id="KW-0378">Hydrolase</keyword>
<feature type="region of interest" description="Disordered" evidence="1">
    <location>
        <begin position="22"/>
        <end position="42"/>
    </location>
</feature>
<dbReference type="InterPro" id="IPR005135">
    <property type="entry name" value="Endo/exonuclease/phosphatase"/>
</dbReference>
<dbReference type="SUPFAM" id="SSF56219">
    <property type="entry name" value="DNase I-like"/>
    <property type="match status" value="1"/>
</dbReference>
<feature type="signal peptide" evidence="2">
    <location>
        <begin position="1"/>
        <end position="21"/>
    </location>
</feature>
<dbReference type="Proteomes" id="UP000183253">
    <property type="component" value="Unassembled WGS sequence"/>
</dbReference>
<keyword evidence="4" id="KW-0540">Nuclease</keyword>
<keyword evidence="5" id="KW-1185">Reference proteome</keyword>
<feature type="domain" description="Endonuclease/exonuclease/phosphatase" evidence="3">
    <location>
        <begin position="50"/>
        <end position="298"/>
    </location>
</feature>
<protein>
    <submittedName>
        <fullName evidence="4">Metal-dependent hydrolase, endonuclease/exonuclease/phosphatase family</fullName>
    </submittedName>
</protein>
<name>A0A1H4D2T6_9BACT</name>
<dbReference type="EMBL" id="FNRI01000005">
    <property type="protein sequence ID" value="SEA66632.1"/>
    <property type="molecule type" value="Genomic_DNA"/>
</dbReference>
<keyword evidence="4" id="KW-0269">Exonuclease</keyword>
<dbReference type="Pfam" id="PF03372">
    <property type="entry name" value="Exo_endo_phos"/>
    <property type="match status" value="1"/>
</dbReference>